<keyword evidence="6" id="KW-0328">Glycosyltransferase</keyword>
<dbReference type="Gene3D" id="2.80.10.50">
    <property type="match status" value="1"/>
</dbReference>
<evidence type="ECO:0000313" key="19">
    <source>
        <dbReference type="Proteomes" id="UP000283509"/>
    </source>
</evidence>
<organism evidence="18 19">
    <name type="scientific">Penaeus vannamei</name>
    <name type="common">Whiteleg shrimp</name>
    <name type="synonym">Litopenaeus vannamei</name>
    <dbReference type="NCBI Taxonomy" id="6689"/>
    <lineage>
        <taxon>Eukaryota</taxon>
        <taxon>Metazoa</taxon>
        <taxon>Ecdysozoa</taxon>
        <taxon>Arthropoda</taxon>
        <taxon>Crustacea</taxon>
        <taxon>Multicrustacea</taxon>
        <taxon>Malacostraca</taxon>
        <taxon>Eumalacostraca</taxon>
        <taxon>Eucarida</taxon>
        <taxon>Decapoda</taxon>
        <taxon>Dendrobranchiata</taxon>
        <taxon>Penaeoidea</taxon>
        <taxon>Penaeidae</taxon>
        <taxon>Penaeus</taxon>
    </lineage>
</organism>
<evidence type="ECO:0000256" key="3">
    <source>
        <dbReference type="ARBA" id="ARBA00004922"/>
    </source>
</evidence>
<evidence type="ECO:0000259" key="17">
    <source>
        <dbReference type="SMART" id="SM00458"/>
    </source>
</evidence>
<evidence type="ECO:0000256" key="14">
    <source>
        <dbReference type="ARBA" id="ARBA00023180"/>
    </source>
</evidence>
<dbReference type="OrthoDB" id="5988548at2759"/>
<dbReference type="CDD" id="cd23433">
    <property type="entry name" value="beta-trefoil_Ricin_GALNT1-like"/>
    <property type="match status" value="1"/>
</dbReference>
<dbReference type="GO" id="GO:0046872">
    <property type="term" value="F:metal ion binding"/>
    <property type="evidence" value="ECO:0007669"/>
    <property type="project" value="UniProtKB-KW"/>
</dbReference>
<evidence type="ECO:0000256" key="1">
    <source>
        <dbReference type="ARBA" id="ARBA00004167"/>
    </source>
</evidence>
<evidence type="ECO:0000256" key="16">
    <source>
        <dbReference type="ARBA" id="ARBA00052209"/>
    </source>
</evidence>
<comment type="catalytic activity">
    <reaction evidence="16">
        <text>L-seryl-[protein] + UDP-N-acetyl-alpha-D-galactosamine = a 3-O-[N-acetyl-alpha-D-galactosaminyl]-L-seryl-[protein] + UDP + H(+)</text>
        <dbReference type="Rhea" id="RHEA:23956"/>
        <dbReference type="Rhea" id="RHEA-COMP:9863"/>
        <dbReference type="Rhea" id="RHEA-COMP:12788"/>
        <dbReference type="ChEBI" id="CHEBI:15378"/>
        <dbReference type="ChEBI" id="CHEBI:29999"/>
        <dbReference type="ChEBI" id="CHEBI:53604"/>
        <dbReference type="ChEBI" id="CHEBI:58223"/>
        <dbReference type="ChEBI" id="CHEBI:67138"/>
        <dbReference type="EC" id="2.4.1.41"/>
    </reaction>
</comment>
<reference evidence="18 19" key="2">
    <citation type="submission" date="2019-01" db="EMBL/GenBank/DDBJ databases">
        <title>The decoding of complex shrimp genome reveals the adaptation for benthos swimmer, frequently molting mechanism and breeding impact on genome.</title>
        <authorList>
            <person name="Sun Y."/>
            <person name="Gao Y."/>
            <person name="Yu Y."/>
        </authorList>
    </citation>
    <scope>NUCLEOTIDE SEQUENCE [LARGE SCALE GENOMIC DNA]</scope>
    <source>
        <tissue evidence="18">Muscle</tissue>
    </source>
</reference>
<gene>
    <name evidence="18" type="ORF">C7M84_018464</name>
</gene>
<keyword evidence="8" id="KW-0812">Transmembrane</keyword>
<evidence type="ECO:0000256" key="8">
    <source>
        <dbReference type="ARBA" id="ARBA00022692"/>
    </source>
</evidence>
<evidence type="ECO:0000256" key="10">
    <source>
        <dbReference type="ARBA" id="ARBA00022734"/>
    </source>
</evidence>
<dbReference type="AlphaFoldDB" id="A0A423SHB4"/>
<keyword evidence="13" id="KW-1015">Disulfide bond</keyword>
<evidence type="ECO:0000256" key="6">
    <source>
        <dbReference type="ARBA" id="ARBA00022676"/>
    </source>
</evidence>
<keyword evidence="14" id="KW-0325">Glycoprotein</keyword>
<dbReference type="PANTHER" id="PTHR11675">
    <property type="entry name" value="N-ACETYLGALACTOSAMINYLTRANSFERASE"/>
    <property type="match status" value="1"/>
</dbReference>
<dbReference type="EMBL" id="QCYY01003404">
    <property type="protein sequence ID" value="ROT63640.1"/>
    <property type="molecule type" value="Genomic_DNA"/>
</dbReference>
<dbReference type="EC" id="2.4.1.41" evidence="5"/>
<name>A0A423SHB4_PENVA</name>
<comment type="similarity">
    <text evidence="4">Belongs to the glycosyltransferase 2 family. GalNAc-T subfamily.</text>
</comment>
<accession>A0A423SHB4</accession>
<evidence type="ECO:0000256" key="4">
    <source>
        <dbReference type="ARBA" id="ARBA00005680"/>
    </source>
</evidence>
<feature type="domain" description="Ricin B lectin" evidence="17">
    <location>
        <begin position="75"/>
        <end position="198"/>
    </location>
</feature>
<evidence type="ECO:0000256" key="9">
    <source>
        <dbReference type="ARBA" id="ARBA00022723"/>
    </source>
</evidence>
<dbReference type="InterPro" id="IPR035992">
    <property type="entry name" value="Ricin_B-like_lectins"/>
</dbReference>
<evidence type="ECO:0000256" key="12">
    <source>
        <dbReference type="ARBA" id="ARBA00023136"/>
    </source>
</evidence>
<dbReference type="GO" id="GO:0004653">
    <property type="term" value="F:polypeptide N-acetylgalactosaminyltransferase activity"/>
    <property type="evidence" value="ECO:0007669"/>
    <property type="project" value="UniProtKB-EC"/>
</dbReference>
<dbReference type="PROSITE" id="PS50231">
    <property type="entry name" value="RICIN_B_LECTIN"/>
    <property type="match status" value="1"/>
</dbReference>
<dbReference type="GO" id="GO:0006493">
    <property type="term" value="P:protein O-linked glycosylation"/>
    <property type="evidence" value="ECO:0007669"/>
    <property type="project" value="TreeGrafter"/>
</dbReference>
<sequence length="206" mass="22865">MCGGTLEIATCSHVGHVFRKSTPYTFPGGTSKIVNKNNARLAEVWLDDWKEFYYSINPGARSVDYGDVSPRRKLREDLKCKSFDDTQSCLDTLGRKSGENLGTSYCHGLGGNQVFAYTKRQQVMSDDNCLDASNPSGPVKLVRCHGMGGNQMWTYNDQDGSLRHVNSGRCLQKPDARDVTLPVLRPCDGSAGQQWVMKGSFKWQAN</sequence>
<comment type="caution">
    <text evidence="18">The sequence shown here is derived from an EMBL/GenBank/DDBJ whole genome shotgun (WGS) entry which is preliminary data.</text>
</comment>
<evidence type="ECO:0000256" key="15">
    <source>
        <dbReference type="ARBA" id="ARBA00050905"/>
    </source>
</evidence>
<evidence type="ECO:0000313" key="18">
    <source>
        <dbReference type="EMBL" id="ROT63640.1"/>
    </source>
</evidence>
<keyword evidence="19" id="KW-1185">Reference proteome</keyword>
<comment type="catalytic activity">
    <reaction evidence="15">
        <text>L-threonyl-[protein] + UDP-N-acetyl-alpha-D-galactosamine = a 3-O-[N-acetyl-alpha-D-galactosaminyl]-L-threonyl-[protein] + UDP + H(+)</text>
        <dbReference type="Rhea" id="RHEA:52424"/>
        <dbReference type="Rhea" id="RHEA-COMP:11060"/>
        <dbReference type="Rhea" id="RHEA-COMP:11689"/>
        <dbReference type="ChEBI" id="CHEBI:15378"/>
        <dbReference type="ChEBI" id="CHEBI:30013"/>
        <dbReference type="ChEBI" id="CHEBI:58223"/>
        <dbReference type="ChEBI" id="CHEBI:67138"/>
        <dbReference type="ChEBI" id="CHEBI:87075"/>
        <dbReference type="EC" id="2.4.1.41"/>
    </reaction>
</comment>
<dbReference type="STRING" id="6689.A0A423SHB4"/>
<proteinExistence type="inferred from homology"/>
<dbReference type="GO" id="GO:0030246">
    <property type="term" value="F:carbohydrate binding"/>
    <property type="evidence" value="ECO:0007669"/>
    <property type="project" value="UniProtKB-KW"/>
</dbReference>
<evidence type="ECO:0000256" key="11">
    <source>
        <dbReference type="ARBA" id="ARBA00022989"/>
    </source>
</evidence>
<dbReference type="Pfam" id="PF00652">
    <property type="entry name" value="Ricin_B_lectin"/>
    <property type="match status" value="1"/>
</dbReference>
<dbReference type="FunFam" id="2.80.10.50:FF:000047">
    <property type="entry name" value="Polypeptide N-acetylgalactosaminyltransferase"/>
    <property type="match status" value="1"/>
</dbReference>
<evidence type="ECO:0000256" key="13">
    <source>
        <dbReference type="ARBA" id="ARBA00023157"/>
    </source>
</evidence>
<comment type="pathway">
    <text evidence="3">Protein modification; protein glycosylation.</text>
</comment>
<dbReference type="GO" id="GO:0000139">
    <property type="term" value="C:Golgi membrane"/>
    <property type="evidence" value="ECO:0007669"/>
    <property type="project" value="UniProtKB-ARBA"/>
</dbReference>
<keyword evidence="12" id="KW-0472">Membrane</keyword>
<keyword evidence="7 18" id="KW-0808">Transferase</keyword>
<comment type="subcellular location">
    <subcellularLocation>
        <location evidence="2">Endomembrane system</location>
    </subcellularLocation>
    <subcellularLocation>
        <location evidence="1">Membrane</location>
        <topology evidence="1">Single-pass membrane protein</topology>
    </subcellularLocation>
</comment>
<evidence type="ECO:0000256" key="2">
    <source>
        <dbReference type="ARBA" id="ARBA00004308"/>
    </source>
</evidence>
<keyword evidence="9" id="KW-0479">Metal-binding</keyword>
<dbReference type="Gene3D" id="3.90.550.10">
    <property type="entry name" value="Spore Coat Polysaccharide Biosynthesis Protein SpsA, Chain A"/>
    <property type="match status" value="1"/>
</dbReference>
<dbReference type="InterPro" id="IPR029044">
    <property type="entry name" value="Nucleotide-diphossugar_trans"/>
</dbReference>
<protein>
    <recommendedName>
        <fullName evidence="5">polypeptide N-acetylgalactosaminyltransferase</fullName>
        <ecNumber evidence="5">2.4.1.41</ecNumber>
    </recommendedName>
</protein>
<dbReference type="InterPro" id="IPR000772">
    <property type="entry name" value="Ricin_B_lectin"/>
</dbReference>
<keyword evidence="11" id="KW-1133">Transmembrane helix</keyword>
<reference evidence="18 19" key="1">
    <citation type="submission" date="2018-04" db="EMBL/GenBank/DDBJ databases">
        <authorList>
            <person name="Zhang X."/>
            <person name="Yuan J."/>
            <person name="Li F."/>
            <person name="Xiang J."/>
        </authorList>
    </citation>
    <scope>NUCLEOTIDE SEQUENCE [LARGE SCALE GENOMIC DNA]</scope>
    <source>
        <tissue evidence="18">Muscle</tissue>
    </source>
</reference>
<evidence type="ECO:0000256" key="7">
    <source>
        <dbReference type="ARBA" id="ARBA00022679"/>
    </source>
</evidence>
<evidence type="ECO:0000256" key="5">
    <source>
        <dbReference type="ARBA" id="ARBA00012644"/>
    </source>
</evidence>
<keyword evidence="10" id="KW-0430">Lectin</keyword>
<dbReference type="PANTHER" id="PTHR11675:SF101">
    <property type="entry name" value="POLYPEPTIDE N-ACETYLGALACTOSAMINYLTRANSFERASE 5"/>
    <property type="match status" value="1"/>
</dbReference>
<dbReference type="SUPFAM" id="SSF50370">
    <property type="entry name" value="Ricin B-like lectins"/>
    <property type="match status" value="1"/>
</dbReference>
<dbReference type="SMART" id="SM00458">
    <property type="entry name" value="RICIN"/>
    <property type="match status" value="1"/>
</dbReference>
<dbReference type="Proteomes" id="UP000283509">
    <property type="component" value="Unassembled WGS sequence"/>
</dbReference>